<reference evidence="5 6" key="2">
    <citation type="journal article" date="2021" name="Genomics">
        <title>High-quality reference genome for Clonorchis sinensis.</title>
        <authorList>
            <person name="Young N.D."/>
            <person name="Stroehlein A.J."/>
            <person name="Kinkar L."/>
            <person name="Wang T."/>
            <person name="Sohn W.M."/>
            <person name="Chang B.C.H."/>
            <person name="Kaur P."/>
            <person name="Weisz D."/>
            <person name="Dudchenko O."/>
            <person name="Aiden E.L."/>
            <person name="Korhonen P.K."/>
            <person name="Gasser R.B."/>
        </authorList>
    </citation>
    <scope>NUCLEOTIDE SEQUENCE [LARGE SCALE GENOMIC DNA]</scope>
    <source>
        <strain evidence="5">Cs-k2</strain>
    </source>
</reference>
<dbReference type="EMBL" id="NIRI02000056">
    <property type="protein sequence ID" value="KAG5442995.1"/>
    <property type="molecule type" value="Genomic_DNA"/>
</dbReference>
<name>A0A3R7G3X9_CLOSI</name>
<dbReference type="InterPro" id="IPR036249">
    <property type="entry name" value="Thioredoxin-like_sf"/>
</dbReference>
<dbReference type="PIRSF" id="PIRSF000303">
    <property type="entry name" value="Glutathion_perox"/>
    <property type="match status" value="1"/>
</dbReference>
<sequence length="161" mass="18520">MILRSLSPLLMCLVLLRADEQSIYDFNVTDIDGKDVDMHRYSGKLQALYTKYYEHGLRVLAFPCNQFGGQEPGTDAQIKEHVQSAYNVTFDLFHKVDVNGDDAIPLYNYLTSKKRSPFFIRRIEWNFVKFLVDRSGIPYDRYAPTTSPNDMLADILALLGQ</sequence>
<evidence type="ECO:0000256" key="2">
    <source>
        <dbReference type="ARBA" id="ARBA00022559"/>
    </source>
</evidence>
<dbReference type="STRING" id="79923.A0A3R7G3X9"/>
<keyword evidence="6" id="KW-1185">Reference proteome</keyword>
<dbReference type="Proteomes" id="UP000286415">
    <property type="component" value="Unassembled WGS sequence"/>
</dbReference>
<dbReference type="PANTHER" id="PTHR11592">
    <property type="entry name" value="GLUTATHIONE PEROXIDASE"/>
    <property type="match status" value="1"/>
</dbReference>
<accession>A0A3R7G3X9</accession>
<gene>
    <name evidence="5" type="ORF">CSKR_107172</name>
</gene>
<proteinExistence type="inferred from homology"/>
<keyword evidence="2 4" id="KW-0575">Peroxidase</keyword>
<comment type="caution">
    <text evidence="5">The sequence shown here is derived from an EMBL/GenBank/DDBJ whole genome shotgun (WGS) entry which is preliminary data.</text>
</comment>
<dbReference type="GO" id="GO:0006979">
    <property type="term" value="P:response to oxidative stress"/>
    <property type="evidence" value="ECO:0007669"/>
    <property type="project" value="InterPro"/>
</dbReference>
<dbReference type="CDD" id="cd00340">
    <property type="entry name" value="GSH_Peroxidase"/>
    <property type="match status" value="1"/>
</dbReference>
<dbReference type="PROSITE" id="PS00763">
    <property type="entry name" value="GLUTATHIONE_PEROXID_2"/>
    <property type="match status" value="1"/>
</dbReference>
<dbReference type="PANTHER" id="PTHR11592:SF78">
    <property type="entry name" value="GLUTATHIONE PEROXIDASE"/>
    <property type="match status" value="1"/>
</dbReference>
<dbReference type="InterPro" id="IPR000889">
    <property type="entry name" value="Glutathione_peroxidase"/>
</dbReference>
<evidence type="ECO:0000313" key="5">
    <source>
        <dbReference type="EMBL" id="KAG5442995.1"/>
    </source>
</evidence>
<dbReference type="GO" id="GO:0004601">
    <property type="term" value="F:peroxidase activity"/>
    <property type="evidence" value="ECO:0007669"/>
    <property type="project" value="UniProtKB-KW"/>
</dbReference>
<keyword evidence="3 4" id="KW-0560">Oxidoreductase</keyword>
<dbReference type="OrthoDB" id="446890at2759"/>
<comment type="similarity">
    <text evidence="1 4">Belongs to the glutathione peroxidase family.</text>
</comment>
<evidence type="ECO:0000256" key="1">
    <source>
        <dbReference type="ARBA" id="ARBA00006926"/>
    </source>
</evidence>
<reference evidence="5 6" key="1">
    <citation type="journal article" date="2018" name="Biotechnol. Adv.">
        <title>Improved genomic resources and new bioinformatic workflow for the carcinogenic parasite Clonorchis sinensis: Biotechnological implications.</title>
        <authorList>
            <person name="Wang D."/>
            <person name="Korhonen P.K."/>
            <person name="Gasser R.B."/>
            <person name="Young N.D."/>
        </authorList>
    </citation>
    <scope>NUCLEOTIDE SEQUENCE [LARGE SCALE GENOMIC DNA]</scope>
    <source>
        <strain evidence="5">Cs-k2</strain>
    </source>
</reference>
<evidence type="ECO:0000256" key="4">
    <source>
        <dbReference type="RuleBase" id="RU000499"/>
    </source>
</evidence>
<dbReference type="SUPFAM" id="SSF52833">
    <property type="entry name" value="Thioredoxin-like"/>
    <property type="match status" value="1"/>
</dbReference>
<dbReference type="InterPro" id="IPR029760">
    <property type="entry name" value="GPX_CS"/>
</dbReference>
<dbReference type="Pfam" id="PF00255">
    <property type="entry name" value="GSHPx"/>
    <property type="match status" value="1"/>
</dbReference>
<dbReference type="InParanoid" id="A0A3R7G3X9"/>
<dbReference type="FunCoup" id="A0A3R7G3X9">
    <property type="interactions" value="885"/>
</dbReference>
<evidence type="ECO:0000313" key="6">
    <source>
        <dbReference type="Proteomes" id="UP000286415"/>
    </source>
</evidence>
<organism evidence="5 6">
    <name type="scientific">Clonorchis sinensis</name>
    <name type="common">Chinese liver fluke</name>
    <dbReference type="NCBI Taxonomy" id="79923"/>
    <lineage>
        <taxon>Eukaryota</taxon>
        <taxon>Metazoa</taxon>
        <taxon>Spiralia</taxon>
        <taxon>Lophotrochozoa</taxon>
        <taxon>Platyhelminthes</taxon>
        <taxon>Trematoda</taxon>
        <taxon>Digenea</taxon>
        <taxon>Opisthorchiida</taxon>
        <taxon>Opisthorchiata</taxon>
        <taxon>Opisthorchiidae</taxon>
        <taxon>Clonorchis</taxon>
    </lineage>
</organism>
<dbReference type="AlphaFoldDB" id="A0A3R7G3X9"/>
<dbReference type="Gene3D" id="3.40.30.10">
    <property type="entry name" value="Glutaredoxin"/>
    <property type="match status" value="1"/>
</dbReference>
<dbReference type="PRINTS" id="PR01011">
    <property type="entry name" value="GLUTPROXDASE"/>
</dbReference>
<protein>
    <recommendedName>
        <fullName evidence="4">Glutathione peroxidase</fullName>
    </recommendedName>
</protein>
<evidence type="ECO:0000256" key="3">
    <source>
        <dbReference type="ARBA" id="ARBA00023002"/>
    </source>
</evidence>
<dbReference type="PROSITE" id="PS51355">
    <property type="entry name" value="GLUTATHIONE_PEROXID_3"/>
    <property type="match status" value="1"/>
</dbReference>